<comment type="caution">
    <text evidence="1">The sequence shown here is derived from an EMBL/GenBank/DDBJ whole genome shotgun (WGS) entry which is preliminary data.</text>
</comment>
<dbReference type="Proteomes" id="UP000299102">
    <property type="component" value="Unassembled WGS sequence"/>
</dbReference>
<organism evidence="1 2">
    <name type="scientific">Eumeta variegata</name>
    <name type="common">Bagworm moth</name>
    <name type="synonym">Eumeta japonica</name>
    <dbReference type="NCBI Taxonomy" id="151549"/>
    <lineage>
        <taxon>Eukaryota</taxon>
        <taxon>Metazoa</taxon>
        <taxon>Ecdysozoa</taxon>
        <taxon>Arthropoda</taxon>
        <taxon>Hexapoda</taxon>
        <taxon>Insecta</taxon>
        <taxon>Pterygota</taxon>
        <taxon>Neoptera</taxon>
        <taxon>Endopterygota</taxon>
        <taxon>Lepidoptera</taxon>
        <taxon>Glossata</taxon>
        <taxon>Ditrysia</taxon>
        <taxon>Tineoidea</taxon>
        <taxon>Psychidae</taxon>
        <taxon>Oiketicinae</taxon>
        <taxon>Eumeta</taxon>
    </lineage>
</organism>
<evidence type="ECO:0000313" key="1">
    <source>
        <dbReference type="EMBL" id="GBP31502.1"/>
    </source>
</evidence>
<accession>A0A4C1UZX3</accession>
<proteinExistence type="predicted"/>
<evidence type="ECO:0000313" key="2">
    <source>
        <dbReference type="Proteomes" id="UP000299102"/>
    </source>
</evidence>
<gene>
    <name evidence="1" type="ORF">EVAR_84612_1</name>
</gene>
<reference evidence="1 2" key="1">
    <citation type="journal article" date="2019" name="Commun. Biol.">
        <title>The bagworm genome reveals a unique fibroin gene that provides high tensile strength.</title>
        <authorList>
            <person name="Kono N."/>
            <person name="Nakamura H."/>
            <person name="Ohtoshi R."/>
            <person name="Tomita M."/>
            <person name="Numata K."/>
            <person name="Arakawa K."/>
        </authorList>
    </citation>
    <scope>NUCLEOTIDE SEQUENCE [LARGE SCALE GENOMIC DNA]</scope>
</reference>
<keyword evidence="2" id="KW-1185">Reference proteome</keyword>
<sequence length="159" mass="18417">MNRAFGWGRRKAWEAHQLMTTEVNSSSGSVRTFRGLQLKRWGGGAWDRRKMEISMEYTIFDEPRCASSHSAESVLYYLEIVDCIWCGVRKDWIDLDSPGLEPCISSSMALWRRDVILLKLIPRKYKVVSFAKSASWTPVCERGILLVYKQYSRGENMKP</sequence>
<dbReference type="AlphaFoldDB" id="A0A4C1UZX3"/>
<dbReference type="EMBL" id="BGZK01000247">
    <property type="protein sequence ID" value="GBP31502.1"/>
    <property type="molecule type" value="Genomic_DNA"/>
</dbReference>
<name>A0A4C1UZX3_EUMVA</name>
<protein>
    <submittedName>
        <fullName evidence="1">Uncharacterized protein</fullName>
    </submittedName>
</protein>